<dbReference type="PROSITE" id="PS50850">
    <property type="entry name" value="MFS"/>
    <property type="match status" value="1"/>
</dbReference>
<keyword evidence="2" id="KW-1133">Transmembrane helix</keyword>
<dbReference type="InterPro" id="IPR036259">
    <property type="entry name" value="MFS_trans_sf"/>
</dbReference>
<protein>
    <recommendedName>
        <fullName evidence="3">Major facilitator superfamily (MFS) profile domain-containing protein</fullName>
    </recommendedName>
</protein>
<proteinExistence type="predicted"/>
<keyword evidence="2" id="KW-0812">Transmembrane</keyword>
<name>A0A6L2PUB1_COPFO</name>
<dbReference type="InterPro" id="IPR050327">
    <property type="entry name" value="Proton-linked_MCT"/>
</dbReference>
<accession>A0A6L2PUB1</accession>
<reference evidence="5" key="1">
    <citation type="submission" date="2020-01" db="EMBL/GenBank/DDBJ databases">
        <title>Draft genome sequence of the Termite Coptotermes fromosanus.</title>
        <authorList>
            <person name="Itakura S."/>
            <person name="Yosikawa Y."/>
            <person name="Umezawa K."/>
        </authorList>
    </citation>
    <scope>NUCLEOTIDE SEQUENCE [LARGE SCALE GENOMIC DNA]</scope>
</reference>
<dbReference type="PANTHER" id="PTHR11360:SF286">
    <property type="entry name" value="GH22266P"/>
    <property type="match status" value="1"/>
</dbReference>
<feature type="domain" description="Major facilitator superfamily (MFS) profile" evidence="3">
    <location>
        <begin position="52"/>
        <end position="154"/>
    </location>
</feature>
<dbReference type="Gene3D" id="1.20.1250.20">
    <property type="entry name" value="MFS general substrate transporter like domains"/>
    <property type="match status" value="1"/>
</dbReference>
<evidence type="ECO:0000259" key="3">
    <source>
        <dbReference type="PROSITE" id="PS50850"/>
    </source>
</evidence>
<feature type="transmembrane region" description="Helical" evidence="2">
    <location>
        <begin position="52"/>
        <end position="74"/>
    </location>
</feature>
<evidence type="ECO:0000313" key="5">
    <source>
        <dbReference type="Proteomes" id="UP000502823"/>
    </source>
</evidence>
<dbReference type="AlphaFoldDB" id="A0A6L2PUB1"/>
<dbReference type="EMBL" id="BLKM01000613">
    <property type="protein sequence ID" value="GFG36191.1"/>
    <property type="molecule type" value="Genomic_DNA"/>
</dbReference>
<feature type="transmembrane region" description="Helical" evidence="2">
    <location>
        <begin position="121"/>
        <end position="140"/>
    </location>
</feature>
<feature type="transmembrane region" description="Helical" evidence="2">
    <location>
        <begin position="94"/>
        <end position="114"/>
    </location>
</feature>
<dbReference type="Proteomes" id="UP000502823">
    <property type="component" value="Unassembled WGS sequence"/>
</dbReference>
<feature type="non-terminal residue" evidence="4">
    <location>
        <position position="1"/>
    </location>
</feature>
<evidence type="ECO:0000256" key="2">
    <source>
        <dbReference type="SAM" id="Phobius"/>
    </source>
</evidence>
<comment type="subcellular location">
    <subcellularLocation>
        <location evidence="1">Membrane</location>
        <topology evidence="1">Multi-pass membrane protein</topology>
    </subcellularLocation>
</comment>
<dbReference type="GO" id="GO:0008028">
    <property type="term" value="F:monocarboxylic acid transmembrane transporter activity"/>
    <property type="evidence" value="ECO:0007669"/>
    <property type="project" value="TreeGrafter"/>
</dbReference>
<feature type="non-terminal residue" evidence="4">
    <location>
        <position position="154"/>
    </location>
</feature>
<dbReference type="SUPFAM" id="SSF103473">
    <property type="entry name" value="MFS general substrate transporter"/>
    <property type="match status" value="1"/>
</dbReference>
<keyword evidence="2" id="KW-0472">Membrane</keyword>
<sequence>TESECSCGEETTRLTLAADGGGGGDPECSPPDEDCTSYCEYHDLPPPPDGGYGWVVVFASFMCNMIVDGIAYTFGVFLGEFVKFFGEGKGKTAWVGSLLSGMYLSAGPIVSALTNKFGCRTVCIAGSIMGCVAFILSTFSPNVNVLMLTYGVMG</sequence>
<dbReference type="InParanoid" id="A0A6L2PUB1"/>
<dbReference type="GO" id="GO:0016020">
    <property type="term" value="C:membrane"/>
    <property type="evidence" value="ECO:0007669"/>
    <property type="project" value="UniProtKB-SubCell"/>
</dbReference>
<evidence type="ECO:0000256" key="1">
    <source>
        <dbReference type="ARBA" id="ARBA00004141"/>
    </source>
</evidence>
<dbReference type="PANTHER" id="PTHR11360">
    <property type="entry name" value="MONOCARBOXYLATE TRANSPORTER"/>
    <property type="match status" value="1"/>
</dbReference>
<organism evidence="4 5">
    <name type="scientific">Coptotermes formosanus</name>
    <name type="common">Formosan subterranean termite</name>
    <dbReference type="NCBI Taxonomy" id="36987"/>
    <lineage>
        <taxon>Eukaryota</taxon>
        <taxon>Metazoa</taxon>
        <taxon>Ecdysozoa</taxon>
        <taxon>Arthropoda</taxon>
        <taxon>Hexapoda</taxon>
        <taxon>Insecta</taxon>
        <taxon>Pterygota</taxon>
        <taxon>Neoptera</taxon>
        <taxon>Polyneoptera</taxon>
        <taxon>Dictyoptera</taxon>
        <taxon>Blattodea</taxon>
        <taxon>Blattoidea</taxon>
        <taxon>Termitoidae</taxon>
        <taxon>Rhinotermitidae</taxon>
        <taxon>Coptotermes</taxon>
    </lineage>
</organism>
<dbReference type="InterPro" id="IPR020846">
    <property type="entry name" value="MFS_dom"/>
</dbReference>
<comment type="caution">
    <text evidence="4">The sequence shown here is derived from an EMBL/GenBank/DDBJ whole genome shotgun (WGS) entry which is preliminary data.</text>
</comment>
<dbReference type="OrthoDB" id="2213137at2759"/>
<gene>
    <name evidence="4" type="ORF">Cfor_06408</name>
</gene>
<keyword evidence="5" id="KW-1185">Reference proteome</keyword>
<evidence type="ECO:0000313" key="4">
    <source>
        <dbReference type="EMBL" id="GFG36191.1"/>
    </source>
</evidence>